<dbReference type="OrthoDB" id="2390104at2759"/>
<reference evidence="3 4" key="1">
    <citation type="submission" date="2016-07" db="EMBL/GenBank/DDBJ databases">
        <title>Pervasive Adenine N6-methylation of Active Genes in Fungi.</title>
        <authorList>
            <consortium name="DOE Joint Genome Institute"/>
            <person name="Mondo S.J."/>
            <person name="Dannebaum R.O."/>
            <person name="Kuo R.C."/>
            <person name="Labutti K."/>
            <person name="Haridas S."/>
            <person name="Kuo A."/>
            <person name="Salamov A."/>
            <person name="Ahrendt S.R."/>
            <person name="Lipzen A."/>
            <person name="Sullivan W."/>
            <person name="Andreopoulos W.B."/>
            <person name="Clum A."/>
            <person name="Lindquist E."/>
            <person name="Daum C."/>
            <person name="Ramamoorthy G.K."/>
            <person name="Gryganskyi A."/>
            <person name="Culley D."/>
            <person name="Magnuson J.K."/>
            <person name="James T.Y."/>
            <person name="O'Malley M.A."/>
            <person name="Stajich J.E."/>
            <person name="Spatafora J.W."/>
            <person name="Visel A."/>
            <person name="Grigoriev I.V."/>
        </authorList>
    </citation>
    <scope>NUCLEOTIDE SEQUENCE [LARGE SCALE GENOMIC DNA]</scope>
    <source>
        <strain evidence="3 4">JEL800</strain>
    </source>
</reference>
<feature type="compositionally biased region" description="Polar residues" evidence="1">
    <location>
        <begin position="323"/>
        <end position="345"/>
    </location>
</feature>
<dbReference type="GO" id="GO:0045892">
    <property type="term" value="P:negative regulation of DNA-templated transcription"/>
    <property type="evidence" value="ECO:0007669"/>
    <property type="project" value="TreeGrafter"/>
</dbReference>
<dbReference type="GO" id="GO:0003682">
    <property type="term" value="F:chromatin binding"/>
    <property type="evidence" value="ECO:0007669"/>
    <property type="project" value="TreeGrafter"/>
</dbReference>
<protein>
    <recommendedName>
        <fullName evidence="2">SAM domain-containing protein</fullName>
    </recommendedName>
</protein>
<dbReference type="SUPFAM" id="SSF47769">
    <property type="entry name" value="SAM/Pointed domain"/>
    <property type="match status" value="1"/>
</dbReference>
<evidence type="ECO:0000313" key="3">
    <source>
        <dbReference type="EMBL" id="ORY42215.1"/>
    </source>
</evidence>
<dbReference type="GO" id="GO:0042393">
    <property type="term" value="F:histone binding"/>
    <property type="evidence" value="ECO:0007669"/>
    <property type="project" value="TreeGrafter"/>
</dbReference>
<keyword evidence="4" id="KW-1185">Reference proteome</keyword>
<dbReference type="PANTHER" id="PTHR12247">
    <property type="entry name" value="POLYCOMB GROUP PROTEIN"/>
    <property type="match status" value="1"/>
</dbReference>
<dbReference type="EMBL" id="MCGO01000029">
    <property type="protein sequence ID" value="ORY42215.1"/>
    <property type="molecule type" value="Genomic_DNA"/>
</dbReference>
<dbReference type="InterPro" id="IPR050548">
    <property type="entry name" value="PcG_chromatin_remod_factors"/>
</dbReference>
<feature type="domain" description="SAM" evidence="2">
    <location>
        <begin position="411"/>
        <end position="458"/>
    </location>
</feature>
<dbReference type="InterPro" id="IPR013761">
    <property type="entry name" value="SAM/pointed_sf"/>
</dbReference>
<name>A0A1Y2C7D3_9FUNG</name>
<dbReference type="Gene3D" id="1.10.150.50">
    <property type="entry name" value="Transcription Factor, Ets-1"/>
    <property type="match status" value="1"/>
</dbReference>
<dbReference type="PROSITE" id="PS50105">
    <property type="entry name" value="SAM_DOMAIN"/>
    <property type="match status" value="1"/>
</dbReference>
<dbReference type="Pfam" id="PF02198">
    <property type="entry name" value="SAM_PNT"/>
    <property type="match status" value="1"/>
</dbReference>
<dbReference type="InterPro" id="IPR001660">
    <property type="entry name" value="SAM"/>
</dbReference>
<sequence>MATSLTATVYFPNANCITGNAVRIDYTSSPATGCSTSTPGFYIQTACVDNISTFGNKYLQKDWTQLQSLSTDSQCSGIATGGWQIPYKVCSPVPNTTNSTMVVADPLSGSLFLSTYTDPSCHTLSSFKQYGSINGTSCMESNKITGSTAKVEYVLANSACTASNVCNRNEAIEYTTRSCSTTNDLTSYAKSVFAASKTPFFTLQEFQDTACTFPWRAEAIALNTCYSTNAEYEDNSIKSSSAALLPDGKSIRISYWSDINCQGKEVIFLNRDANSEGSFGVPIGAIVEVDTSLLTSPFLSGVPLATSGSSSLRPFSWINGKSNQGRTVETNSNTGEHQHSGSVTVFGTDPVVPSEKKSAEAKRASLFSGINLVASEPVRVGKMVTVDRVETKKNQEAYFGDLILPALPSQWKIRDVVSWVTKNDGSSELVTFVEEQEIDGQALLLLTEDQLSSYLKVGARVRFWEKLEELRRINATAADTLAPPPSYEV</sequence>
<accession>A0A1Y2C7D3</accession>
<feature type="region of interest" description="Disordered" evidence="1">
    <location>
        <begin position="323"/>
        <end position="349"/>
    </location>
</feature>
<dbReference type="GO" id="GO:0005634">
    <property type="term" value="C:nucleus"/>
    <property type="evidence" value="ECO:0007669"/>
    <property type="project" value="TreeGrafter"/>
</dbReference>
<dbReference type="Proteomes" id="UP000193642">
    <property type="component" value="Unassembled WGS sequence"/>
</dbReference>
<comment type="caution">
    <text evidence="3">The sequence shown here is derived from an EMBL/GenBank/DDBJ whole genome shotgun (WGS) entry which is preliminary data.</text>
</comment>
<evidence type="ECO:0000256" key="1">
    <source>
        <dbReference type="SAM" id="MobiDB-lite"/>
    </source>
</evidence>
<dbReference type="InterPro" id="IPR003118">
    <property type="entry name" value="Pointed_dom"/>
</dbReference>
<proteinExistence type="predicted"/>
<evidence type="ECO:0000313" key="4">
    <source>
        <dbReference type="Proteomes" id="UP000193642"/>
    </source>
</evidence>
<dbReference type="AlphaFoldDB" id="A0A1Y2C7D3"/>
<organism evidence="3 4">
    <name type="scientific">Rhizoclosmatium globosum</name>
    <dbReference type="NCBI Taxonomy" id="329046"/>
    <lineage>
        <taxon>Eukaryota</taxon>
        <taxon>Fungi</taxon>
        <taxon>Fungi incertae sedis</taxon>
        <taxon>Chytridiomycota</taxon>
        <taxon>Chytridiomycota incertae sedis</taxon>
        <taxon>Chytridiomycetes</taxon>
        <taxon>Chytridiales</taxon>
        <taxon>Chytriomycetaceae</taxon>
        <taxon>Rhizoclosmatium</taxon>
    </lineage>
</organism>
<dbReference type="GO" id="GO:0043565">
    <property type="term" value="F:sequence-specific DNA binding"/>
    <property type="evidence" value="ECO:0007669"/>
    <property type="project" value="InterPro"/>
</dbReference>
<evidence type="ECO:0000259" key="2">
    <source>
        <dbReference type="PROSITE" id="PS50105"/>
    </source>
</evidence>
<gene>
    <name evidence="3" type="ORF">BCR33DRAFT_718406</name>
</gene>